<feature type="compositionally biased region" description="Low complexity" evidence="1">
    <location>
        <begin position="601"/>
        <end position="614"/>
    </location>
</feature>
<feature type="compositionally biased region" description="Low complexity" evidence="1">
    <location>
        <begin position="550"/>
        <end position="561"/>
    </location>
</feature>
<evidence type="ECO:0000313" key="3">
    <source>
        <dbReference type="Proteomes" id="UP000249757"/>
    </source>
</evidence>
<name>A0A922N779_9PLEO</name>
<feature type="region of interest" description="Disordered" evidence="1">
    <location>
        <begin position="592"/>
        <end position="614"/>
    </location>
</feature>
<sequence length="650" mass="73407">MAAFPAANPVAYQTYATPMAGEKRKRSAGVNKSELADQYDTIPEPRAKKSCADTEEYNPKNMANMCFSAYALRLHKAALPTPTEDLAEDFRQDLFEMFTHAHTKRNFEQGTAARHVIPRLAGNPNSTRTDKDRLVRDFIEHYRSVRKDLEAIEKLYLSDKPANDEFIATMRSHVAGLHKSLADAAKWRGILRYTPLSKACLNWLIWSIAYRKPYQLLDDLINYINDVNDWLTIPPPEMDLHPDIRAAMKTLKAARLRKKAEEQLHQQNEKERDLERREEKNCGLRPKKQSSGQTSKPKEAKQQLKELEDATRERVAEYAAANVKREDAYQTQMFRNADEVEKLKIRLSEVNAQSEVQEAALLAAKSQTEFREAALSTANARIGKLETELFAAKAQNDEIYSMLQPFVPTSGSPDPMPMEGIEPESARSSTSGTVGFLKPGLWDQTQPIQFSAQHFADFDTSYFNGPEQMNDDSIVEEAILNHVPDLIEIAKRNPFIAQFLGEKLKQALSKKKAYARTATKIAHMPTRLANTSSGATAYWGTVNSGNHSNFSSNNVFQQGSNAQNSANHTSFSSQVDYEAALDDIINLANTDSRRATDVPRGRSNGTRGRSNNPRVRINVKHISTRKRFLETVEEPHMHVHLDDQEPKNML</sequence>
<keyword evidence="3" id="KW-1185">Reference proteome</keyword>
<organism evidence="2 3">
    <name type="scientific">Pyrenophora tritici-repentis</name>
    <dbReference type="NCBI Taxonomy" id="45151"/>
    <lineage>
        <taxon>Eukaryota</taxon>
        <taxon>Fungi</taxon>
        <taxon>Dikarya</taxon>
        <taxon>Ascomycota</taxon>
        <taxon>Pezizomycotina</taxon>
        <taxon>Dothideomycetes</taxon>
        <taxon>Pleosporomycetidae</taxon>
        <taxon>Pleosporales</taxon>
        <taxon>Pleosporineae</taxon>
        <taxon>Pleosporaceae</taxon>
        <taxon>Pyrenophora</taxon>
    </lineage>
</organism>
<reference evidence="3" key="1">
    <citation type="journal article" date="2022" name="Microb. Genom.">
        <title>A global pangenome for the wheat fungal pathogen Pyrenophora tritici-repentis and prediction of effector protein structural homology.</title>
        <authorList>
            <person name="Moolhuijzen P.M."/>
            <person name="See P.T."/>
            <person name="Shi G."/>
            <person name="Powell H.R."/>
            <person name="Cockram J."/>
            <person name="Jorgensen L.N."/>
            <person name="Benslimane H."/>
            <person name="Strelkov S.E."/>
            <person name="Turner J."/>
            <person name="Liu Z."/>
            <person name="Moffat C.S."/>
        </authorList>
    </citation>
    <scope>NUCLEOTIDE SEQUENCE [LARGE SCALE GENOMIC DNA]</scope>
</reference>
<proteinExistence type="predicted"/>
<feature type="region of interest" description="Disordered" evidence="1">
    <location>
        <begin position="550"/>
        <end position="569"/>
    </location>
</feature>
<feature type="compositionally biased region" description="Basic and acidic residues" evidence="1">
    <location>
        <begin position="296"/>
        <end position="310"/>
    </location>
</feature>
<dbReference type="EMBL" id="NRDI02000011">
    <property type="protein sequence ID" value="KAI1512584.1"/>
    <property type="molecule type" value="Genomic_DNA"/>
</dbReference>
<feature type="compositionally biased region" description="Basic and acidic residues" evidence="1">
    <location>
        <begin position="259"/>
        <end position="282"/>
    </location>
</feature>
<protein>
    <submittedName>
        <fullName evidence="2">Uncharacterized protein</fullName>
    </submittedName>
</protein>
<evidence type="ECO:0000256" key="1">
    <source>
        <dbReference type="SAM" id="MobiDB-lite"/>
    </source>
</evidence>
<comment type="caution">
    <text evidence="2">The sequence shown here is derived from an EMBL/GenBank/DDBJ whole genome shotgun (WGS) entry which is preliminary data.</text>
</comment>
<evidence type="ECO:0000313" key="2">
    <source>
        <dbReference type="EMBL" id="KAI1512584.1"/>
    </source>
</evidence>
<accession>A0A922N779</accession>
<gene>
    <name evidence="2" type="ORF">Ptr86124_008550</name>
</gene>
<feature type="region of interest" description="Disordered" evidence="1">
    <location>
        <begin position="17"/>
        <end position="53"/>
    </location>
</feature>
<dbReference type="AlphaFoldDB" id="A0A922N779"/>
<dbReference type="Proteomes" id="UP000249757">
    <property type="component" value="Unassembled WGS sequence"/>
</dbReference>
<feature type="compositionally biased region" description="Basic and acidic residues" evidence="1">
    <location>
        <begin position="43"/>
        <end position="52"/>
    </location>
</feature>
<feature type="region of interest" description="Disordered" evidence="1">
    <location>
        <begin position="257"/>
        <end position="310"/>
    </location>
</feature>